<dbReference type="Pfam" id="PF06399">
    <property type="entry name" value="GFRP"/>
    <property type="match status" value="1"/>
</dbReference>
<evidence type="ECO:0000256" key="3">
    <source>
        <dbReference type="ARBA" id="ARBA00007605"/>
    </source>
</evidence>
<evidence type="ECO:0000256" key="6">
    <source>
        <dbReference type="ARBA" id="ARBA00023136"/>
    </source>
</evidence>
<dbReference type="AlphaFoldDB" id="A0AAU9XF95"/>
<dbReference type="Proteomes" id="UP001159428">
    <property type="component" value="Unassembled WGS sequence"/>
</dbReference>
<dbReference type="GO" id="GO:0031965">
    <property type="term" value="C:nuclear membrane"/>
    <property type="evidence" value="ECO:0007669"/>
    <property type="project" value="UniProtKB-SubCell"/>
</dbReference>
<evidence type="ECO:0000256" key="5">
    <source>
        <dbReference type="ARBA" id="ARBA00022490"/>
    </source>
</evidence>
<evidence type="ECO:0000256" key="7">
    <source>
        <dbReference type="ARBA" id="ARBA00023242"/>
    </source>
</evidence>
<dbReference type="FunFam" id="3.30.1410.10:FF:000001">
    <property type="entry name" value="GTP cyclohydrolase 1 feedback regulatory protein"/>
    <property type="match status" value="1"/>
</dbReference>
<protein>
    <recommendedName>
        <fullName evidence="4">GTP cyclohydrolase 1 feedback regulatory protein</fullName>
    </recommendedName>
    <alternativeName>
        <fullName evidence="8">GTP cyclohydrolase I feedback regulatory protein</fullName>
    </alternativeName>
</protein>
<comment type="subcellular location">
    <subcellularLocation>
        <location evidence="2">Cytoplasm</location>
        <location evidence="2">Cytosol</location>
    </subcellularLocation>
    <subcellularLocation>
        <location evidence="1">Nucleus membrane</location>
    </subcellularLocation>
</comment>
<evidence type="ECO:0000256" key="2">
    <source>
        <dbReference type="ARBA" id="ARBA00004514"/>
    </source>
</evidence>
<dbReference type="EMBL" id="CALNXJ010000040">
    <property type="protein sequence ID" value="CAH3145673.1"/>
    <property type="molecule type" value="Genomic_DNA"/>
</dbReference>
<accession>A0AAU9XF95</accession>
<organism evidence="9 10">
    <name type="scientific">Pocillopora meandrina</name>
    <dbReference type="NCBI Taxonomy" id="46732"/>
    <lineage>
        <taxon>Eukaryota</taxon>
        <taxon>Metazoa</taxon>
        <taxon>Cnidaria</taxon>
        <taxon>Anthozoa</taxon>
        <taxon>Hexacorallia</taxon>
        <taxon>Scleractinia</taxon>
        <taxon>Astrocoeniina</taxon>
        <taxon>Pocilloporidae</taxon>
        <taxon>Pocillopora</taxon>
    </lineage>
</organism>
<evidence type="ECO:0000313" key="10">
    <source>
        <dbReference type="Proteomes" id="UP001159428"/>
    </source>
</evidence>
<dbReference type="GO" id="GO:0009890">
    <property type="term" value="P:negative regulation of biosynthetic process"/>
    <property type="evidence" value="ECO:0007669"/>
    <property type="project" value="InterPro"/>
</dbReference>
<dbReference type="GO" id="GO:0044549">
    <property type="term" value="F:GTP cyclohydrolase binding"/>
    <property type="evidence" value="ECO:0007669"/>
    <property type="project" value="TreeGrafter"/>
</dbReference>
<dbReference type="PANTHER" id="PTHR16852">
    <property type="entry name" value="GTP CYCLOHYDROLASE 1 FEEDBACK REGULATORY PROTEIN"/>
    <property type="match status" value="1"/>
</dbReference>
<dbReference type="SUPFAM" id="SSF69761">
    <property type="entry name" value="GTP cyclohydrolase I feedback regulatory protein, GFRP"/>
    <property type="match status" value="1"/>
</dbReference>
<keyword evidence="10" id="KW-1185">Reference proteome</keyword>
<evidence type="ECO:0000313" key="9">
    <source>
        <dbReference type="EMBL" id="CAH3145673.1"/>
    </source>
</evidence>
<reference evidence="9 10" key="1">
    <citation type="submission" date="2022-05" db="EMBL/GenBank/DDBJ databases">
        <authorList>
            <consortium name="Genoscope - CEA"/>
            <person name="William W."/>
        </authorList>
    </citation>
    <scope>NUCLEOTIDE SEQUENCE [LARGE SCALE GENOMIC DNA]</scope>
</reference>
<keyword evidence="5" id="KW-0963">Cytoplasm</keyword>
<dbReference type="InterPro" id="IPR009112">
    <property type="entry name" value="GTP_CycHdrlase_I_reg"/>
</dbReference>
<evidence type="ECO:0000256" key="8">
    <source>
        <dbReference type="ARBA" id="ARBA00032599"/>
    </source>
</evidence>
<name>A0AAU9XF95_9CNID</name>
<comment type="similarity">
    <text evidence="3">Belongs to the GFRP family.</text>
</comment>
<evidence type="ECO:0000256" key="4">
    <source>
        <dbReference type="ARBA" id="ARBA00020099"/>
    </source>
</evidence>
<gene>
    <name evidence="9" type="ORF">PMEA_00022691</name>
</gene>
<evidence type="ECO:0000256" key="1">
    <source>
        <dbReference type="ARBA" id="ARBA00004126"/>
    </source>
</evidence>
<dbReference type="PANTHER" id="PTHR16852:SF2">
    <property type="entry name" value="GTP CYCLOHYDROLASE 1 FEEDBACK REGULATORY PROTEIN"/>
    <property type="match status" value="1"/>
</dbReference>
<comment type="caution">
    <text evidence="9">The sequence shown here is derived from an EMBL/GenBank/DDBJ whole genome shotgun (WGS) entry which is preliminary data.</text>
</comment>
<dbReference type="GO" id="GO:0005829">
    <property type="term" value="C:cytosol"/>
    <property type="evidence" value="ECO:0007669"/>
    <property type="project" value="UniProtKB-SubCell"/>
</dbReference>
<dbReference type="Gene3D" id="3.30.1410.10">
    <property type="entry name" value="GTP cyclohydrolase I feedback regulatory protein GFRP"/>
    <property type="match status" value="1"/>
</dbReference>
<keyword evidence="7" id="KW-0539">Nucleus</keyword>
<proteinExistence type="inferred from homology"/>
<sequence length="99" mass="11101">MPYILISCQIRLASGPTTCGDEFSDRELMEYLGAELVHTFGNTFKEYISTDPPCAVLNRLEGRGYKVIAATGVGQTLVWTLYKDDNQEIVDKGKADRYM</sequence>
<keyword evidence="6" id="KW-0472">Membrane</keyword>
<dbReference type="InterPro" id="IPR036717">
    <property type="entry name" value="GFRP_sf"/>
</dbReference>